<dbReference type="PANTHER" id="PTHR33937">
    <property type="entry name" value="IRON-MOLYBDENUM PROTEIN-RELATED-RELATED"/>
    <property type="match status" value="1"/>
</dbReference>
<dbReference type="STRING" id="1121345.SAMN02745217_00171"/>
<dbReference type="PANTHER" id="PTHR33937:SF2">
    <property type="entry name" value="DINITROGENASE IRON-MOLYBDENUM COFACTOR BIOSYNTHESIS DOMAIN-CONTAINING PROTEIN"/>
    <property type="match status" value="1"/>
</dbReference>
<dbReference type="Gene3D" id="3.30.420.130">
    <property type="entry name" value="Dinitrogenase iron-molybdenum cofactor biosynthesis domain"/>
    <property type="match status" value="1"/>
</dbReference>
<keyword evidence="3" id="KW-1185">Reference proteome</keyword>
<dbReference type="SUPFAM" id="SSF53146">
    <property type="entry name" value="Nitrogenase accessory factor-like"/>
    <property type="match status" value="1"/>
</dbReference>
<evidence type="ECO:0000313" key="3">
    <source>
        <dbReference type="Proteomes" id="UP000184612"/>
    </source>
</evidence>
<proteinExistence type="predicted"/>
<dbReference type="OrthoDB" id="280278at2"/>
<protein>
    <submittedName>
        <fullName evidence="2">Predicted Fe-Mo cluster-binding protein, NifX family</fullName>
    </submittedName>
</protein>
<dbReference type="Proteomes" id="UP000184612">
    <property type="component" value="Unassembled WGS sequence"/>
</dbReference>
<dbReference type="InterPro" id="IPR036105">
    <property type="entry name" value="DiNase_FeMo-co_biosyn_sf"/>
</dbReference>
<dbReference type="InterPro" id="IPR003731">
    <property type="entry name" value="Di-Nase_FeMo-co_biosynth"/>
</dbReference>
<evidence type="ECO:0000313" key="2">
    <source>
        <dbReference type="EMBL" id="SHO43300.1"/>
    </source>
</evidence>
<organism evidence="2 3">
    <name type="scientific">Anaerocolumna xylanovorans DSM 12503</name>
    <dbReference type="NCBI Taxonomy" id="1121345"/>
    <lineage>
        <taxon>Bacteria</taxon>
        <taxon>Bacillati</taxon>
        <taxon>Bacillota</taxon>
        <taxon>Clostridia</taxon>
        <taxon>Lachnospirales</taxon>
        <taxon>Lachnospiraceae</taxon>
        <taxon>Anaerocolumna</taxon>
    </lineage>
</organism>
<dbReference type="EMBL" id="FRFD01000003">
    <property type="protein sequence ID" value="SHO43300.1"/>
    <property type="molecule type" value="Genomic_DNA"/>
</dbReference>
<accession>A0A1M7XX00</accession>
<dbReference type="CDD" id="cd00562">
    <property type="entry name" value="NifX_NifB"/>
    <property type="match status" value="1"/>
</dbReference>
<feature type="domain" description="Dinitrogenase iron-molybdenum cofactor biosynthesis" evidence="1">
    <location>
        <begin position="11"/>
        <end position="106"/>
    </location>
</feature>
<dbReference type="AlphaFoldDB" id="A0A1M7XX00"/>
<sequence>MSYKIAVASTDGKVINQHFGRTEKFYIIGVEDSGEYHYLETRETLAACQGGSHDEDALARNVELLSDCKYVLVSQIGPGAEYALSKRGVTAFAIAHYVDEAVKKLIHYQSEMKLNQK</sequence>
<name>A0A1M7XX00_9FIRM</name>
<dbReference type="Pfam" id="PF02579">
    <property type="entry name" value="Nitro_FeMo-Co"/>
    <property type="match status" value="1"/>
</dbReference>
<evidence type="ECO:0000259" key="1">
    <source>
        <dbReference type="Pfam" id="PF02579"/>
    </source>
</evidence>
<dbReference type="InterPro" id="IPR051840">
    <property type="entry name" value="NifX/NifY_domain"/>
</dbReference>
<dbReference type="RefSeq" id="WP_073586928.1">
    <property type="nucleotide sequence ID" value="NZ_FRFD01000003.1"/>
</dbReference>
<reference evidence="2 3" key="1">
    <citation type="submission" date="2016-12" db="EMBL/GenBank/DDBJ databases">
        <authorList>
            <person name="Song W.-J."/>
            <person name="Kurnit D.M."/>
        </authorList>
    </citation>
    <scope>NUCLEOTIDE SEQUENCE [LARGE SCALE GENOMIC DNA]</scope>
    <source>
        <strain evidence="2 3">DSM 12503</strain>
    </source>
</reference>
<gene>
    <name evidence="2" type="ORF">SAMN02745217_00171</name>
</gene>